<evidence type="ECO:0000256" key="1">
    <source>
        <dbReference type="ARBA" id="ARBA00022448"/>
    </source>
</evidence>
<dbReference type="SUPFAM" id="SSF52540">
    <property type="entry name" value="P-loop containing nucleoside triphosphate hydrolases"/>
    <property type="match status" value="1"/>
</dbReference>
<dbReference type="PROSITE" id="PS00211">
    <property type="entry name" value="ABC_TRANSPORTER_1"/>
    <property type="match status" value="1"/>
</dbReference>
<dbReference type="KEGG" id="piv:NCTC13079_00280"/>
<evidence type="ECO:0000313" key="5">
    <source>
        <dbReference type="EMBL" id="VEJ34705.1"/>
    </source>
</evidence>
<keyword evidence="6" id="KW-1185">Reference proteome</keyword>
<reference evidence="5 6" key="1">
    <citation type="submission" date="2018-12" db="EMBL/GenBank/DDBJ databases">
        <authorList>
            <consortium name="Pathogen Informatics"/>
        </authorList>
    </citation>
    <scope>NUCLEOTIDE SEQUENCE [LARGE SCALE GENOMIC DNA]</scope>
    <source>
        <strain evidence="5 6">NCTC13079</strain>
    </source>
</reference>
<keyword evidence="1" id="KW-0813">Transport</keyword>
<dbReference type="EMBL" id="LR134523">
    <property type="protein sequence ID" value="VEJ34705.1"/>
    <property type="molecule type" value="Genomic_DNA"/>
</dbReference>
<accession>A0A3S4ZPV3</accession>
<dbReference type="InterPro" id="IPR027417">
    <property type="entry name" value="P-loop_NTPase"/>
</dbReference>
<dbReference type="PROSITE" id="PS50893">
    <property type="entry name" value="ABC_TRANSPORTER_2"/>
    <property type="match status" value="1"/>
</dbReference>
<dbReference type="GO" id="GO:0005524">
    <property type="term" value="F:ATP binding"/>
    <property type="evidence" value="ECO:0007669"/>
    <property type="project" value="UniProtKB-KW"/>
</dbReference>
<dbReference type="InterPro" id="IPR003439">
    <property type="entry name" value="ABC_transporter-like_ATP-bd"/>
</dbReference>
<dbReference type="GO" id="GO:0016887">
    <property type="term" value="F:ATP hydrolysis activity"/>
    <property type="evidence" value="ECO:0007669"/>
    <property type="project" value="InterPro"/>
</dbReference>
<dbReference type="OrthoDB" id="9787851at2"/>
<evidence type="ECO:0000313" key="6">
    <source>
        <dbReference type="Proteomes" id="UP000269544"/>
    </source>
</evidence>
<sequence>MLEAEHLIVSIGEKEILKDVSFAARPGECVAVIGPNGSGKSTLVRTLARILPYSGRILLDGAEVRTISRRAYARRVALVSQFQNMAFDMNVLDMVLMGRTPYKSFLARDTAEDVARARGYLKAVGLEDFAERNLLALSGGERQRAVLARALNQETDILILDEATNHLDIYYQLEILSLIKRRQATAICVLHDVNLALAYADRLYALKDGKMLSPRRPEEVDPAWIRGLYGVEAVATMIPGTDTHQVLFPPQGL</sequence>
<dbReference type="Gene3D" id="3.40.50.300">
    <property type="entry name" value="P-loop containing nucleotide triphosphate hydrolases"/>
    <property type="match status" value="1"/>
</dbReference>
<proteinExistence type="predicted"/>
<keyword evidence="3 5" id="KW-0067">ATP-binding</keyword>
<dbReference type="RefSeq" id="WP_126464746.1">
    <property type="nucleotide sequence ID" value="NZ_LR134523.1"/>
</dbReference>
<dbReference type="PANTHER" id="PTHR42794">
    <property type="entry name" value="HEMIN IMPORT ATP-BINDING PROTEIN HMUV"/>
    <property type="match status" value="1"/>
</dbReference>
<name>A0A3S4ZPV3_9FIRM</name>
<gene>
    <name evidence="5" type="primary">yusV</name>
    <name evidence="5" type="ORF">NCTC13079_00280</name>
</gene>
<dbReference type="InterPro" id="IPR017871">
    <property type="entry name" value="ABC_transporter-like_CS"/>
</dbReference>
<organism evidence="5 6">
    <name type="scientific">Aedoeadaptatus ivorii</name>
    <dbReference type="NCBI Taxonomy" id="54006"/>
    <lineage>
        <taxon>Bacteria</taxon>
        <taxon>Bacillati</taxon>
        <taxon>Bacillota</taxon>
        <taxon>Tissierellia</taxon>
        <taxon>Tissierellales</taxon>
        <taxon>Peptoniphilaceae</taxon>
        <taxon>Aedoeadaptatus</taxon>
    </lineage>
</organism>
<dbReference type="CDD" id="cd03214">
    <property type="entry name" value="ABC_Iron-Siderophores_B12_Hemin"/>
    <property type="match status" value="1"/>
</dbReference>
<evidence type="ECO:0000256" key="3">
    <source>
        <dbReference type="ARBA" id="ARBA00022840"/>
    </source>
</evidence>
<dbReference type="SMART" id="SM00382">
    <property type="entry name" value="AAA"/>
    <property type="match status" value="1"/>
</dbReference>
<dbReference type="Proteomes" id="UP000269544">
    <property type="component" value="Chromosome"/>
</dbReference>
<dbReference type="InterPro" id="IPR003593">
    <property type="entry name" value="AAA+_ATPase"/>
</dbReference>
<dbReference type="FunFam" id="3.40.50.300:FF:000134">
    <property type="entry name" value="Iron-enterobactin ABC transporter ATP-binding protein"/>
    <property type="match status" value="1"/>
</dbReference>
<dbReference type="Pfam" id="PF00005">
    <property type="entry name" value="ABC_tran"/>
    <property type="match status" value="1"/>
</dbReference>
<evidence type="ECO:0000259" key="4">
    <source>
        <dbReference type="PROSITE" id="PS50893"/>
    </source>
</evidence>
<dbReference type="AlphaFoldDB" id="A0A3S4ZPV3"/>
<protein>
    <submittedName>
        <fullName evidence="5">Probable siderophore transport system ATP-binding protein YusV</fullName>
    </submittedName>
</protein>
<keyword evidence="2" id="KW-0547">Nucleotide-binding</keyword>
<evidence type="ECO:0000256" key="2">
    <source>
        <dbReference type="ARBA" id="ARBA00022741"/>
    </source>
</evidence>
<feature type="domain" description="ABC transporter" evidence="4">
    <location>
        <begin position="2"/>
        <end position="233"/>
    </location>
</feature>
<dbReference type="PANTHER" id="PTHR42794:SF2">
    <property type="entry name" value="ABC TRANSPORTER ATP-BINDING PROTEIN"/>
    <property type="match status" value="1"/>
</dbReference>